<dbReference type="PANTHER" id="PTHR43394:SF1">
    <property type="entry name" value="ATP-BINDING CASSETTE SUB-FAMILY B MEMBER 10, MITOCHONDRIAL"/>
    <property type="match status" value="1"/>
</dbReference>
<dbReference type="PANTHER" id="PTHR43394">
    <property type="entry name" value="ATP-DEPENDENT PERMEASE MDL1, MITOCHONDRIAL"/>
    <property type="match status" value="1"/>
</dbReference>
<accession>E9HRF0</accession>
<evidence type="ECO:0000313" key="1">
    <source>
        <dbReference type="EMBL" id="EFX65691.1"/>
    </source>
</evidence>
<name>E9HRF0_DAPPU</name>
<evidence type="ECO:0000313" key="2">
    <source>
        <dbReference type="Proteomes" id="UP000000305"/>
    </source>
</evidence>
<reference evidence="1 2" key="1">
    <citation type="journal article" date="2011" name="Science">
        <title>The ecoresponsive genome of Daphnia pulex.</title>
        <authorList>
            <person name="Colbourne J.K."/>
            <person name="Pfrender M.E."/>
            <person name="Gilbert D."/>
            <person name="Thomas W.K."/>
            <person name="Tucker A."/>
            <person name="Oakley T.H."/>
            <person name="Tokishita S."/>
            <person name="Aerts A."/>
            <person name="Arnold G.J."/>
            <person name="Basu M.K."/>
            <person name="Bauer D.J."/>
            <person name="Caceres C.E."/>
            <person name="Carmel L."/>
            <person name="Casola C."/>
            <person name="Choi J.H."/>
            <person name="Detter J.C."/>
            <person name="Dong Q."/>
            <person name="Dusheyko S."/>
            <person name="Eads B.D."/>
            <person name="Frohlich T."/>
            <person name="Geiler-Samerotte K.A."/>
            <person name="Gerlach D."/>
            <person name="Hatcher P."/>
            <person name="Jogdeo S."/>
            <person name="Krijgsveld J."/>
            <person name="Kriventseva E.V."/>
            <person name="Kultz D."/>
            <person name="Laforsch C."/>
            <person name="Lindquist E."/>
            <person name="Lopez J."/>
            <person name="Manak J.R."/>
            <person name="Muller J."/>
            <person name="Pangilinan J."/>
            <person name="Patwardhan R.P."/>
            <person name="Pitluck S."/>
            <person name="Pritham E.J."/>
            <person name="Rechtsteiner A."/>
            <person name="Rho M."/>
            <person name="Rogozin I.B."/>
            <person name="Sakarya O."/>
            <person name="Salamov A."/>
            <person name="Schaack S."/>
            <person name="Shapiro H."/>
            <person name="Shiga Y."/>
            <person name="Skalitzky C."/>
            <person name="Smith Z."/>
            <person name="Souvorov A."/>
            <person name="Sung W."/>
            <person name="Tang Z."/>
            <person name="Tsuchiya D."/>
            <person name="Tu H."/>
            <person name="Vos H."/>
            <person name="Wang M."/>
            <person name="Wolf Y.I."/>
            <person name="Yamagata H."/>
            <person name="Yamada T."/>
            <person name="Ye Y."/>
            <person name="Shaw J.R."/>
            <person name="Andrews J."/>
            <person name="Crease T.J."/>
            <person name="Tang H."/>
            <person name="Lucas S.M."/>
            <person name="Robertson H.M."/>
            <person name="Bork P."/>
            <person name="Koonin E.V."/>
            <person name="Zdobnov E.M."/>
            <person name="Grigoriev I.V."/>
            <person name="Lynch M."/>
            <person name="Boore J.L."/>
        </authorList>
    </citation>
    <scope>NUCLEOTIDE SEQUENCE [LARGE SCALE GENOMIC DNA]</scope>
</reference>
<organism evidence="1 2">
    <name type="scientific">Daphnia pulex</name>
    <name type="common">Water flea</name>
    <dbReference type="NCBI Taxonomy" id="6669"/>
    <lineage>
        <taxon>Eukaryota</taxon>
        <taxon>Metazoa</taxon>
        <taxon>Ecdysozoa</taxon>
        <taxon>Arthropoda</taxon>
        <taxon>Crustacea</taxon>
        <taxon>Branchiopoda</taxon>
        <taxon>Diplostraca</taxon>
        <taxon>Cladocera</taxon>
        <taxon>Anomopoda</taxon>
        <taxon>Daphniidae</taxon>
        <taxon>Daphnia</taxon>
    </lineage>
</organism>
<dbReference type="Proteomes" id="UP000000305">
    <property type="component" value="Unassembled WGS sequence"/>
</dbReference>
<dbReference type="KEGG" id="dpx:DAPPUDRAFT_65310"/>
<feature type="non-terminal residue" evidence="1">
    <location>
        <position position="1"/>
    </location>
</feature>
<dbReference type="PhylomeDB" id="E9HRF0"/>
<keyword evidence="2" id="KW-1185">Reference proteome</keyword>
<gene>
    <name evidence="1" type="ORF">DAPPUDRAFT_65310</name>
</gene>
<dbReference type="OrthoDB" id="6500128at2759"/>
<proteinExistence type="predicted"/>
<dbReference type="AlphaFoldDB" id="E9HRF0"/>
<sequence length="77" mass="8267">LDAESESLIQEALERVAKGRTVLTIAHRLSTIRKASQIAVLEHGQVVELGTYEALVSIPDGVFKKLVELQTIGLAAA</sequence>
<dbReference type="SUPFAM" id="SSF52540">
    <property type="entry name" value="P-loop containing nucleoside triphosphate hydrolases"/>
    <property type="match status" value="1"/>
</dbReference>
<protein>
    <recommendedName>
        <fullName evidence="3">ABC transporter domain-containing protein</fullName>
    </recommendedName>
</protein>
<dbReference type="InterPro" id="IPR039421">
    <property type="entry name" value="Type_1_exporter"/>
</dbReference>
<dbReference type="HOGENOM" id="CLU_000604_61_9_1"/>
<dbReference type="InterPro" id="IPR027417">
    <property type="entry name" value="P-loop_NTPase"/>
</dbReference>
<dbReference type="eggNOG" id="KOG0055">
    <property type="taxonomic scope" value="Eukaryota"/>
</dbReference>
<dbReference type="EMBL" id="GL732734">
    <property type="protein sequence ID" value="EFX65691.1"/>
    <property type="molecule type" value="Genomic_DNA"/>
</dbReference>
<dbReference type="InParanoid" id="E9HRF0"/>
<dbReference type="Gene3D" id="3.40.50.300">
    <property type="entry name" value="P-loop containing nucleotide triphosphate hydrolases"/>
    <property type="match status" value="1"/>
</dbReference>
<dbReference type="OMA" id="CPIIMLA"/>
<evidence type="ECO:0008006" key="3">
    <source>
        <dbReference type="Google" id="ProtNLM"/>
    </source>
</evidence>
<dbReference type="STRING" id="6669.E9HRF0"/>